<dbReference type="RefSeq" id="WP_023792032.1">
    <property type="nucleotide sequence ID" value="NC_023003.1"/>
</dbReference>
<gene>
    <name evidence="2" type="ORF">BABL1_gene_398</name>
</gene>
<dbReference type="HOGENOM" id="CLU_985836_0_0_7"/>
<feature type="coiled-coil region" evidence="1">
    <location>
        <begin position="184"/>
        <end position="255"/>
    </location>
</feature>
<protein>
    <submittedName>
        <fullName evidence="2">Uncharacterized protein</fullName>
    </submittedName>
</protein>
<evidence type="ECO:0000313" key="2">
    <source>
        <dbReference type="EMBL" id="CDK30617.1"/>
    </source>
</evidence>
<name>V6DG93_9BACT</name>
<organism evidence="2 3">
    <name type="scientific">Candidatus Babela massiliensis</name>
    <dbReference type="NCBI Taxonomy" id="673862"/>
    <lineage>
        <taxon>Bacteria</taxon>
        <taxon>Candidatus Babelota</taxon>
        <taxon>Candidatus Babeliae</taxon>
        <taxon>Candidatus Babeliales</taxon>
        <taxon>Candidatus Babeliaceae</taxon>
        <taxon>Candidatus Babela</taxon>
    </lineage>
</organism>
<feature type="coiled-coil region" evidence="1">
    <location>
        <begin position="51"/>
        <end position="82"/>
    </location>
</feature>
<dbReference type="Proteomes" id="UP000018769">
    <property type="component" value="Chromosome I"/>
</dbReference>
<sequence>MFLNLIKINLIFSIFNICTLIQCAVENKNIKEINQDDQATRGAIFESVFILKNRKNYLSELKQNIKEDLEESDLIIQELVNEKQFLSTELFQKQTKNKPACNNIISRLNGFCHEFHKYSIIKNIYPEYIKELEVFIENIGKDVDKISQTWTTKSNQLELSVKKANLMIKIINKKNTILDNIFNLQDQELATEKYKNRLNNLHKKIQTENNEEQKKIIIRLINKYKNIITKKQNKLNLKKNHINLLKNQLSTLNNKLYTNHLKIKENMFFIDKIDKIFNSDIE</sequence>
<proteinExistence type="predicted"/>
<evidence type="ECO:0000313" key="3">
    <source>
        <dbReference type="Proteomes" id="UP000018769"/>
    </source>
</evidence>
<dbReference type="AlphaFoldDB" id="V6DG93"/>
<dbReference type="STRING" id="673862.BABL1_gene_398"/>
<reference evidence="2 3" key="1">
    <citation type="journal article" date="2015" name="Biol. Direct">
        <title>Babela massiliensis, a representative of a widespread bacterial phylum with unusual adaptations to parasitism in amoebae.</title>
        <authorList>
            <person name="Pagnier I."/>
            <person name="Yutin N."/>
            <person name="Croce O."/>
            <person name="Makarova K.S."/>
            <person name="Wolf Y.I."/>
            <person name="Benamar S."/>
            <person name="Raoult D."/>
            <person name="Koonin E.V."/>
            <person name="La Scola B."/>
        </authorList>
    </citation>
    <scope>NUCLEOTIDE SEQUENCE [LARGE SCALE GENOMIC DNA]</scope>
    <source>
        <strain evidence="3">BABL1</strain>
    </source>
</reference>
<keyword evidence="3" id="KW-1185">Reference proteome</keyword>
<dbReference type="EMBL" id="HG793133">
    <property type="protein sequence ID" value="CDK30617.1"/>
    <property type="molecule type" value="Genomic_DNA"/>
</dbReference>
<keyword evidence="1" id="KW-0175">Coiled coil</keyword>
<evidence type="ECO:0000256" key="1">
    <source>
        <dbReference type="SAM" id="Coils"/>
    </source>
</evidence>
<dbReference type="KEGG" id="dpb:BABL1_gene_398"/>
<accession>V6DG93</accession>